<feature type="region of interest" description="Disordered" evidence="3">
    <location>
        <begin position="260"/>
        <end position="280"/>
    </location>
</feature>
<dbReference type="GO" id="GO:0019433">
    <property type="term" value="P:triglyceride catabolic process"/>
    <property type="evidence" value="ECO:0007669"/>
    <property type="project" value="TreeGrafter"/>
</dbReference>
<dbReference type="InterPro" id="IPR036514">
    <property type="entry name" value="SGNH_hydro_sf"/>
</dbReference>
<dbReference type="PANTHER" id="PTHR37981:SF1">
    <property type="entry name" value="SGNH HYDROLASE-TYPE ESTERASE DOMAIN-CONTAINING PROTEIN"/>
    <property type="match status" value="1"/>
</dbReference>
<evidence type="ECO:0000256" key="3">
    <source>
        <dbReference type="SAM" id="MobiDB-lite"/>
    </source>
</evidence>
<feature type="compositionally biased region" description="Low complexity" evidence="3">
    <location>
        <begin position="376"/>
        <end position="392"/>
    </location>
</feature>
<organism evidence="5 6">
    <name type="scientific">Clavibacter michiganensis</name>
    <dbReference type="NCBI Taxonomy" id="28447"/>
    <lineage>
        <taxon>Bacteria</taxon>
        <taxon>Bacillati</taxon>
        <taxon>Actinomycetota</taxon>
        <taxon>Actinomycetes</taxon>
        <taxon>Micrococcales</taxon>
        <taxon>Microbacteriaceae</taxon>
        <taxon>Clavibacter</taxon>
    </lineage>
</organism>
<protein>
    <submittedName>
        <fullName evidence="5">Uncharacterized protein</fullName>
    </submittedName>
</protein>
<name>A0A399NU76_9MICO</name>
<evidence type="ECO:0000256" key="1">
    <source>
        <dbReference type="PIRSR" id="PIRSR637460-1"/>
    </source>
</evidence>
<dbReference type="SUPFAM" id="SSF52266">
    <property type="entry name" value="SGNH hydrolase"/>
    <property type="match status" value="1"/>
</dbReference>
<accession>A0A399NU76</accession>
<dbReference type="Gene3D" id="3.40.50.1110">
    <property type="entry name" value="SGNH hydrolase"/>
    <property type="match status" value="1"/>
</dbReference>
<evidence type="ECO:0000256" key="2">
    <source>
        <dbReference type="PIRSR" id="PIRSR637460-2"/>
    </source>
</evidence>
<feature type="signal peptide" evidence="4">
    <location>
        <begin position="1"/>
        <end position="19"/>
    </location>
</feature>
<feature type="region of interest" description="Disordered" evidence="3">
    <location>
        <begin position="16"/>
        <end position="42"/>
    </location>
</feature>
<dbReference type="InterPro" id="IPR023346">
    <property type="entry name" value="Lysozyme-like_dom_sf"/>
</dbReference>
<dbReference type="Proteomes" id="UP000266298">
    <property type="component" value="Unassembled WGS sequence"/>
</dbReference>
<feature type="region of interest" description="Disordered" evidence="3">
    <location>
        <begin position="724"/>
        <end position="745"/>
    </location>
</feature>
<feature type="compositionally biased region" description="Low complexity" evidence="3">
    <location>
        <begin position="16"/>
        <end position="34"/>
    </location>
</feature>
<feature type="active site" evidence="1">
    <location>
        <position position="1311"/>
    </location>
</feature>
<feature type="region of interest" description="Disordered" evidence="3">
    <location>
        <begin position="372"/>
        <end position="397"/>
    </location>
</feature>
<dbReference type="GO" id="GO:0004806">
    <property type="term" value="F:triacylglycerol lipase activity"/>
    <property type="evidence" value="ECO:0007669"/>
    <property type="project" value="TreeGrafter"/>
</dbReference>
<dbReference type="SUPFAM" id="SSF53955">
    <property type="entry name" value="Lysozyme-like"/>
    <property type="match status" value="1"/>
</dbReference>
<evidence type="ECO:0000313" key="5">
    <source>
        <dbReference type="EMBL" id="RII97297.1"/>
    </source>
</evidence>
<reference evidence="5 6" key="1">
    <citation type="submission" date="2018-08" db="EMBL/GenBank/DDBJ databases">
        <title>Genome Sequence of Clavibacter michiganensis Subspecies type strains, and the Atypical Peach-Colored Strains Isolated from Tomato.</title>
        <authorList>
            <person name="Osdaghi E."/>
            <person name="Portier P."/>
            <person name="Briand M."/>
            <person name="Jacques M.-A."/>
        </authorList>
    </citation>
    <scope>NUCLEOTIDE SEQUENCE [LARGE SCALE GENOMIC DNA]</scope>
    <source>
        <strain evidence="5 6">CFBP 7493</strain>
    </source>
</reference>
<keyword evidence="4" id="KW-0732">Signal</keyword>
<evidence type="ECO:0000256" key="4">
    <source>
        <dbReference type="SAM" id="SignalP"/>
    </source>
</evidence>
<dbReference type="CDD" id="cd01823">
    <property type="entry name" value="SEST_like"/>
    <property type="match status" value="1"/>
</dbReference>
<gene>
    <name evidence="5" type="ORF">DZF96_07910</name>
</gene>
<evidence type="ECO:0000313" key="6">
    <source>
        <dbReference type="Proteomes" id="UP000266298"/>
    </source>
</evidence>
<dbReference type="PANTHER" id="PTHR37981">
    <property type="entry name" value="LIPASE 2"/>
    <property type="match status" value="1"/>
</dbReference>
<dbReference type="InterPro" id="IPR037460">
    <property type="entry name" value="SEST-like"/>
</dbReference>
<keyword evidence="2" id="KW-1015">Disulfide bond</keyword>
<dbReference type="RefSeq" id="WP_051629284.1">
    <property type="nucleotide sequence ID" value="NZ_QWEC01000093.1"/>
</dbReference>
<feature type="disulfide bond" evidence="2">
    <location>
        <begin position="1221"/>
        <end position="1274"/>
    </location>
</feature>
<feature type="active site" description="Nucleophile" evidence="1">
    <location>
        <position position="998"/>
    </location>
</feature>
<comment type="caution">
    <text evidence="5">The sequence shown here is derived from an EMBL/GenBank/DDBJ whole genome shotgun (WGS) entry which is preliminary data.</text>
</comment>
<dbReference type="EMBL" id="QWEC01000093">
    <property type="protein sequence ID" value="RII97297.1"/>
    <property type="molecule type" value="Genomic_DNA"/>
</dbReference>
<sequence>MTLAVSVAAGLLTGTGATASDAAPSPTAARTAGALPAEDDASQVAPVDRDRLLGTGWKDSRDRATTAIGNPDGFTIYAADASAGYAWAPVATLSVPGVETDRWIGNTCLTQDGSRMGVVYGTRAMTNDPRLFDAGAWGAIVDMANGQVTQLGRGFSLAYFDPGCGTGDDVVMTAFTEDAQTRLVRVDASAPEKQSITALPFEAASAIPVASGIVAGASGSVVHVSPDGTTTTLAAASGVPYDMTTTDGDDVLFVDKQDATASVRSVPSEPTGEASHPAPLATGPVADLGIERDAAGHAYVTGKTPTVTGDLPTGTSLLRSPTTAGISSTGQLIVTGTTDTSGATTDSTDEIPPVKVDATSAVTQEDLAFVVPPGQPDSAGSPGGSAPAAGAGRVRTQSLGRSAAAVVGDPHNPIESEATCAIPRNNPADQAMQPKPRQVEWAVDQAVTGTLDKPRTSAYLAAAGLNGSTPQGMFPRVALAGGGNVPAQVMLGIIAQESNLWQASRYTTPGVTGNPLVGNFYGNDVSSASFSWTADFSKSDCGYGVAQITDGMRKAGTGQTARPAQAQRAIALDYASNVAAGLQIISQKWNDTRAAGLVVNDGNPAYIENWFYAIWAYNSGFHPESEKAANGGAWGVGWSNNPANPKYAQNRAPFLELGAADASRPQNWPYPEKVLGFAAWSLQLYEDATKAVTGFVPSWWNTEKARTEVKPPVDLFCVASVDDCDPSTSQKPTAPGLSGEPAGPCTHTDANGQLDLRCWMHGSVTWKGDCASTCGHGSLRFSAGYAEQADGTAFSPDCAVQAPRAGSPQSRDTLPSSALVVDDTTVAPIRPCTRQSTHGTFQFTFGAGAGGYPSKIDTHQLGAGWNSHFWFAHTRQAGTDSDLHGALDVTGRWTLDRSLAGKWTRVFVHLPDHGAWTQQASYAIGLGDGTIKNRVIPQRTQTNAWVSLGVFPMNGIPTVSLSNLTHDGDGVDDIAWDAVAFQPLAAKPDNIVVAMGDSYSSGEGSSESGGGNFYRETDLYGAHSTSSAPAYDSDVANNRSRNACHRSDRAWSREATLPGNASPIGDLADTYDSSMDYHLIACSGALTQHVLPYYSVAPSAAPSVVYRNNTLNGQFGKYREVSQLDSGFLDENTTLVTISIGGNDARFSEIVAACVSLLTDCETQSLPGDTEKMPQATAERAAKDVTPAVTTVLSQIHKKAPNAKVLVMGYPNVFGGDVIACMGIPKEEGDWLRGASLEVNEALKDGTSAANSALGSIFATFQDPVPYFAGHEVCTSDNYLNGIRTDLSPGDDPNLGPYPFHTGVTSAQSVHPNALGQAAYARAMTDALK</sequence>
<feature type="chain" id="PRO_5038487009" evidence="4">
    <location>
        <begin position="20"/>
        <end position="1329"/>
    </location>
</feature>
<proteinExistence type="predicted"/>